<evidence type="ECO:0000313" key="1">
    <source>
        <dbReference type="EMBL" id="KAL0576137.1"/>
    </source>
</evidence>
<dbReference type="Proteomes" id="UP001465976">
    <property type="component" value="Unassembled WGS sequence"/>
</dbReference>
<reference evidence="1 2" key="1">
    <citation type="submission" date="2024-02" db="EMBL/GenBank/DDBJ databases">
        <title>A draft genome for the cacao thread blight pathogen Marasmius crinis-equi.</title>
        <authorList>
            <person name="Cohen S.P."/>
            <person name="Baruah I.K."/>
            <person name="Amoako-Attah I."/>
            <person name="Bukari Y."/>
            <person name="Meinhardt L.W."/>
            <person name="Bailey B.A."/>
        </authorList>
    </citation>
    <scope>NUCLEOTIDE SEQUENCE [LARGE SCALE GENOMIC DNA]</scope>
    <source>
        <strain evidence="1 2">GH-76</strain>
    </source>
</reference>
<name>A0ABR3FL61_9AGAR</name>
<sequence length="328" mass="35801">MVCIITEATTTAIFDDAPAKINTTPNSISSTGSATVVPTDTQASNNKAAFNVESLVKALERYLQTSSLYSTGTYSTSKLSTSQAVLAPSSDPIYKILRDAGLRGIWQSLMAEPVLPWSLPDSASPPTTDDQGQDLGFLVVTEVSNQAWSRLRAVSSLVIAATNGLDVLGVQGCPISIPNGLFTSSEWRSVIAYVDPITRGHRYFPICSATNPAVQNPFYHAIFPLRNYAQSALECLEMVLHILVQWTVAAITRSLCKGCHSLANFGSLFGITQEETLHHLNPRNYDNRYPNRVLNAQGDIVAEGLELILHPQHSTAVLHRYLEEYNPH</sequence>
<protein>
    <submittedName>
        <fullName evidence="1">Uncharacterized protein</fullName>
    </submittedName>
</protein>
<evidence type="ECO:0000313" key="2">
    <source>
        <dbReference type="Proteomes" id="UP001465976"/>
    </source>
</evidence>
<accession>A0ABR3FL61</accession>
<keyword evidence="2" id="KW-1185">Reference proteome</keyword>
<dbReference type="EMBL" id="JBAHYK010000244">
    <property type="protein sequence ID" value="KAL0576137.1"/>
    <property type="molecule type" value="Genomic_DNA"/>
</dbReference>
<gene>
    <name evidence="1" type="ORF">V5O48_005828</name>
</gene>
<comment type="caution">
    <text evidence="1">The sequence shown here is derived from an EMBL/GenBank/DDBJ whole genome shotgun (WGS) entry which is preliminary data.</text>
</comment>
<proteinExistence type="predicted"/>
<organism evidence="1 2">
    <name type="scientific">Marasmius crinis-equi</name>
    <dbReference type="NCBI Taxonomy" id="585013"/>
    <lineage>
        <taxon>Eukaryota</taxon>
        <taxon>Fungi</taxon>
        <taxon>Dikarya</taxon>
        <taxon>Basidiomycota</taxon>
        <taxon>Agaricomycotina</taxon>
        <taxon>Agaricomycetes</taxon>
        <taxon>Agaricomycetidae</taxon>
        <taxon>Agaricales</taxon>
        <taxon>Marasmiineae</taxon>
        <taxon>Marasmiaceae</taxon>
        <taxon>Marasmius</taxon>
    </lineage>
</organism>